<dbReference type="InterPro" id="IPR050503">
    <property type="entry name" value="cAMP-dep_PK_reg_su-like"/>
</dbReference>
<dbReference type="InterPro" id="IPR011010">
    <property type="entry name" value="DNA_brk_join_enz"/>
</dbReference>
<feature type="domain" description="Cyclic nucleotide-binding" evidence="2">
    <location>
        <begin position="833"/>
        <end position="879"/>
    </location>
</feature>
<organism evidence="3 4">
    <name type="scientific">Prorocentrum cordatum</name>
    <dbReference type="NCBI Taxonomy" id="2364126"/>
    <lineage>
        <taxon>Eukaryota</taxon>
        <taxon>Sar</taxon>
        <taxon>Alveolata</taxon>
        <taxon>Dinophyceae</taxon>
        <taxon>Prorocentrales</taxon>
        <taxon>Prorocentraceae</taxon>
        <taxon>Prorocentrum</taxon>
    </lineage>
</organism>
<comment type="caution">
    <text evidence="3">The sequence shown here is derived from an EMBL/GenBank/DDBJ whole genome shotgun (WGS) entry which is preliminary data.</text>
</comment>
<dbReference type="SUPFAM" id="SSF56349">
    <property type="entry name" value="DNA breaking-rejoining enzymes"/>
    <property type="match status" value="1"/>
</dbReference>
<dbReference type="InterPro" id="IPR000595">
    <property type="entry name" value="cNMP-bd_dom"/>
</dbReference>
<feature type="compositionally biased region" description="Basic residues" evidence="1">
    <location>
        <begin position="525"/>
        <end position="538"/>
    </location>
</feature>
<dbReference type="EMBL" id="CAUYUJ010014752">
    <property type="protein sequence ID" value="CAK0845628.1"/>
    <property type="molecule type" value="Genomic_DNA"/>
</dbReference>
<evidence type="ECO:0000313" key="4">
    <source>
        <dbReference type="Proteomes" id="UP001189429"/>
    </source>
</evidence>
<dbReference type="PROSITE" id="PS50042">
    <property type="entry name" value="CNMP_BINDING_3"/>
    <property type="match status" value="2"/>
</dbReference>
<dbReference type="InterPro" id="IPR043502">
    <property type="entry name" value="DNA/RNA_pol_sf"/>
</dbReference>
<dbReference type="CDD" id="cd00038">
    <property type="entry name" value="CAP_ED"/>
    <property type="match status" value="1"/>
</dbReference>
<feature type="region of interest" description="Disordered" evidence="1">
    <location>
        <begin position="512"/>
        <end position="542"/>
    </location>
</feature>
<proteinExistence type="predicted"/>
<sequence length="1095" mass="121208">MLRGGDSGYSDDAAAGTFGRFRRGAVALPQLGGGRVDLRSVADPDLQRMLDTPEQILRPDAQRNLLLCDAPAKVACDPTLRQQGRDYGFFLSSLLGANVIEVGPSSEEVGIFFALKKSGDLRLIFDARRANCWCHTPLTCSLPSGESLAAMSIPPDSQLHMAGGDVECCFYQCALPEAFRHLFGLMPVEARFLDKAWQQRLNVSGHHLVQRRVRVVPMGWSWATCLIQRVHLHHFGNLPVQLPWVVDKMKSANFGIHKGGNALYIDNFACFATDAGLAQEQVDSMKAALAHVGVVSSLGPASDTPTFIGFELVHHSRWRPTPKKCWRAVLGLRHLLNTSPLVCGRDLEHILGHLIHIFTLKRELLSIFNATYSFIKGSYLRRQPLWASVVRELRWVLALLPLVEVDIQLPWRTEVHCYDASPWGFGVTSASWALDVVRELGAWSERSRLKGPWAVRGKHRERALGSLEASSEGFEDIPHALLVSTRWKEKADMGYASHRVLSRRVLAATSGLSSSTTPTAPVIRRPTHAPSAKRKRGPCRPPRVSAEIRELAPWLTPLQAKRVQTKTRLAYSQLLVALAMWLNVAPFPKLNGEQWGAILVDFLEDQLDRSMTLSMAVKTVSAVLSSRPPLPIECVTAIAARLAAEGDLLMALFVWVSFETYWRPSEGLALLGYQVLPGLPGGSGSAHHLSFLVRPSEQETPTKTGLFDVSIVLDLPRQQFLVPLLLAVKHRVRDSGLMFPISHMEARSRFQAAAIAVNVGSLRPTLYSLRHGGASHDRASNSRSAHDVTARGLWRSSNSVLRRGHAAVTIDLSQGEEFDLLQGDVLALLIGWINSGQEKAVDEGVRVITQGDDGDCLYVVEEGQMYCYKKQEDGTEKKVKERARRSAPAVSWLCSTTAHAPLLWWPRPRRRTVAAGQGDLQPCRAGRGGEAARTLRGEFLKGVPLLKSMEAYERSQLCDALRVETCTQGTKVVTQGEAGDTFYILEEGECDVEKVYVDGTPPAKAGGERPSLGLAQSLKLKKFANHSASKERVIDEDQWRKNVVDIHRVMKMTQSMYLTLEQSNEAMLRLGVEIVTCKHSRKCIWWPDHWMGGGG</sequence>
<accession>A0ABN9TIV1</accession>
<reference evidence="3" key="1">
    <citation type="submission" date="2023-10" db="EMBL/GenBank/DDBJ databases">
        <authorList>
            <person name="Chen Y."/>
            <person name="Shah S."/>
            <person name="Dougan E. K."/>
            <person name="Thang M."/>
            <person name="Chan C."/>
        </authorList>
    </citation>
    <scope>NUCLEOTIDE SEQUENCE [LARGE SCALE GENOMIC DNA]</scope>
</reference>
<dbReference type="InterPro" id="IPR018490">
    <property type="entry name" value="cNMP-bd_dom_sf"/>
</dbReference>
<dbReference type="Gene3D" id="2.60.120.10">
    <property type="entry name" value="Jelly Rolls"/>
    <property type="match status" value="2"/>
</dbReference>
<evidence type="ECO:0000259" key="2">
    <source>
        <dbReference type="PROSITE" id="PS50042"/>
    </source>
</evidence>
<keyword evidence="4" id="KW-1185">Reference proteome</keyword>
<feature type="compositionally biased region" description="Low complexity" evidence="1">
    <location>
        <begin position="512"/>
        <end position="521"/>
    </location>
</feature>
<dbReference type="InterPro" id="IPR018488">
    <property type="entry name" value="cNMP-bd_CS"/>
</dbReference>
<dbReference type="InterPro" id="IPR014710">
    <property type="entry name" value="RmlC-like_jellyroll"/>
</dbReference>
<dbReference type="PANTHER" id="PTHR11635">
    <property type="entry name" value="CAMP-DEPENDENT PROTEIN KINASE REGULATORY CHAIN"/>
    <property type="match status" value="1"/>
</dbReference>
<gene>
    <name evidence="3" type="ORF">PCOR1329_LOCUS39358</name>
</gene>
<dbReference type="PROSITE" id="PS00888">
    <property type="entry name" value="CNMP_BINDING_1"/>
    <property type="match status" value="2"/>
</dbReference>
<dbReference type="Proteomes" id="UP001189429">
    <property type="component" value="Unassembled WGS sequence"/>
</dbReference>
<dbReference type="SUPFAM" id="SSF51206">
    <property type="entry name" value="cAMP-binding domain-like"/>
    <property type="match status" value="2"/>
</dbReference>
<protein>
    <recommendedName>
        <fullName evidence="2">Cyclic nucleotide-binding domain-containing protein</fullName>
    </recommendedName>
</protein>
<evidence type="ECO:0000256" key="1">
    <source>
        <dbReference type="SAM" id="MobiDB-lite"/>
    </source>
</evidence>
<name>A0ABN9TIV1_9DINO</name>
<dbReference type="PANTHER" id="PTHR11635:SF152">
    <property type="entry name" value="CAMP-DEPENDENT PROTEIN KINASE TYPE I REGULATORY SUBUNIT-RELATED"/>
    <property type="match status" value="1"/>
</dbReference>
<feature type="domain" description="Cyclic nucleotide-binding" evidence="2">
    <location>
        <begin position="945"/>
        <end position="1008"/>
    </location>
</feature>
<evidence type="ECO:0000313" key="3">
    <source>
        <dbReference type="EMBL" id="CAK0845628.1"/>
    </source>
</evidence>
<dbReference type="SUPFAM" id="SSF56672">
    <property type="entry name" value="DNA/RNA polymerases"/>
    <property type="match status" value="1"/>
</dbReference>